<evidence type="ECO:0000313" key="1">
    <source>
        <dbReference type="EMBL" id="OEK04840.1"/>
    </source>
</evidence>
<reference evidence="1 2" key="1">
    <citation type="submission" date="2016-08" db="EMBL/GenBank/DDBJ databases">
        <title>Draft genome of Fabibacter sp. strain SK-8.</title>
        <authorList>
            <person name="Wong S.-K."/>
            <person name="Hamasaki K."/>
            <person name="Yoshizawa S."/>
        </authorList>
    </citation>
    <scope>NUCLEOTIDE SEQUENCE [LARGE SCALE GENOMIC DNA]</scope>
    <source>
        <strain evidence="1 2">SK-8</strain>
    </source>
</reference>
<evidence type="ECO:0008006" key="3">
    <source>
        <dbReference type="Google" id="ProtNLM"/>
    </source>
</evidence>
<proteinExistence type="predicted"/>
<name>A0A1E5T0D7_9BACT</name>
<dbReference type="Proteomes" id="UP000095552">
    <property type="component" value="Unassembled WGS sequence"/>
</dbReference>
<accession>A0A1E5T0D7</accession>
<dbReference type="STRING" id="1563681.BFP71_15480"/>
<dbReference type="OrthoDB" id="893215at2"/>
<comment type="caution">
    <text evidence="1">The sequence shown here is derived from an EMBL/GenBank/DDBJ whole genome shotgun (WGS) entry which is preliminary data.</text>
</comment>
<organism evidence="1 2">
    <name type="scientific">Roseivirga misakiensis</name>
    <dbReference type="NCBI Taxonomy" id="1563681"/>
    <lineage>
        <taxon>Bacteria</taxon>
        <taxon>Pseudomonadati</taxon>
        <taxon>Bacteroidota</taxon>
        <taxon>Cytophagia</taxon>
        <taxon>Cytophagales</taxon>
        <taxon>Roseivirgaceae</taxon>
        <taxon>Roseivirga</taxon>
    </lineage>
</organism>
<dbReference type="AlphaFoldDB" id="A0A1E5T0D7"/>
<evidence type="ECO:0000313" key="2">
    <source>
        <dbReference type="Proteomes" id="UP000095552"/>
    </source>
</evidence>
<dbReference type="RefSeq" id="WP_069836345.1">
    <property type="nucleotide sequence ID" value="NZ_MDGQ01000005.1"/>
</dbReference>
<protein>
    <recommendedName>
        <fullName evidence="3">DNA polymerase III subunit psi</fullName>
    </recommendedName>
</protein>
<dbReference type="EMBL" id="MDGQ01000005">
    <property type="protein sequence ID" value="OEK04840.1"/>
    <property type="molecule type" value="Genomic_DNA"/>
</dbReference>
<sequence>MTDSDFLHLFIEEPIYIIDGEGPDMAVSKDESSPIANPTPLKEETPEIASSVVEEPAAPVYVKPLPTLGENLKHCIVLVDSAEEILEEPLKALLYKIMGSVKRNPDDILLANCRNADSDQLEALLANNNHRHVLSFGCDLLPQLKGLDNYEIQREGPKSFIKGDSLVNIQDDVEKKKALWKALQEMF</sequence>
<gene>
    <name evidence="1" type="ORF">BFP71_15480</name>
</gene>
<keyword evidence="2" id="KW-1185">Reference proteome</keyword>